<feature type="domain" description="CS" evidence="4">
    <location>
        <begin position="269"/>
        <end position="359"/>
    </location>
</feature>
<evidence type="ECO:0008006" key="8">
    <source>
        <dbReference type="Google" id="ProtNLM"/>
    </source>
</evidence>
<organism evidence="6 7">
    <name type="scientific">Dryococelus australis</name>
    <dbReference type="NCBI Taxonomy" id="614101"/>
    <lineage>
        <taxon>Eukaryota</taxon>
        <taxon>Metazoa</taxon>
        <taxon>Ecdysozoa</taxon>
        <taxon>Arthropoda</taxon>
        <taxon>Hexapoda</taxon>
        <taxon>Insecta</taxon>
        <taxon>Pterygota</taxon>
        <taxon>Neoptera</taxon>
        <taxon>Polyneoptera</taxon>
        <taxon>Phasmatodea</taxon>
        <taxon>Verophasmatodea</taxon>
        <taxon>Anareolatae</taxon>
        <taxon>Phasmatidae</taxon>
        <taxon>Eurycanthinae</taxon>
        <taxon>Dryococelus</taxon>
    </lineage>
</organism>
<dbReference type="Gene3D" id="4.10.1130.20">
    <property type="match status" value="1"/>
</dbReference>
<dbReference type="InterPro" id="IPR007051">
    <property type="entry name" value="CHORD_dom"/>
</dbReference>
<accession>A0ABQ9GA39</accession>
<name>A0ABQ9GA39_9NEOP</name>
<evidence type="ECO:0000313" key="7">
    <source>
        <dbReference type="Proteomes" id="UP001159363"/>
    </source>
</evidence>
<protein>
    <recommendedName>
        <fullName evidence="8">Cysteine and histidine-rich domain-containing protein 1</fullName>
    </recommendedName>
</protein>
<evidence type="ECO:0000259" key="4">
    <source>
        <dbReference type="PROSITE" id="PS51203"/>
    </source>
</evidence>
<evidence type="ECO:0000313" key="6">
    <source>
        <dbReference type="EMBL" id="KAJ8869280.1"/>
    </source>
</evidence>
<keyword evidence="7" id="KW-1185">Reference proteome</keyword>
<dbReference type="InterPro" id="IPR039790">
    <property type="entry name" value="CHRD1"/>
</dbReference>
<dbReference type="PANTHER" id="PTHR46983:SF3">
    <property type="entry name" value="CHPADIPLOID STATE MAINTENANCE PROTEIN CHPA"/>
    <property type="match status" value="1"/>
</dbReference>
<dbReference type="PROSITE" id="PS51203">
    <property type="entry name" value="CS"/>
    <property type="match status" value="1"/>
</dbReference>
<evidence type="ECO:0000256" key="2">
    <source>
        <dbReference type="ARBA" id="ARBA00022737"/>
    </source>
</evidence>
<gene>
    <name evidence="6" type="ORF">PR048_030852</name>
</gene>
<dbReference type="EMBL" id="JARBHB010000014">
    <property type="protein sequence ID" value="KAJ8869280.1"/>
    <property type="molecule type" value="Genomic_DNA"/>
</dbReference>
<keyword evidence="2" id="KW-0677">Repeat</keyword>
<dbReference type="InterPro" id="IPR008978">
    <property type="entry name" value="HSP20-like_chaperone"/>
</dbReference>
<reference evidence="6 7" key="1">
    <citation type="submission" date="2023-02" db="EMBL/GenBank/DDBJ databases">
        <title>LHISI_Scaffold_Assembly.</title>
        <authorList>
            <person name="Stuart O.P."/>
            <person name="Cleave R."/>
            <person name="Magrath M.J.L."/>
            <person name="Mikheyev A.S."/>
        </authorList>
    </citation>
    <scope>NUCLEOTIDE SEQUENCE [LARGE SCALE GENOMIC DNA]</scope>
    <source>
        <strain evidence="6">Daus_M_001</strain>
        <tissue evidence="6">Leg muscle</tissue>
    </source>
</reference>
<dbReference type="PANTHER" id="PTHR46983">
    <property type="entry name" value="CYSTEINE AND HISTIDINE-RICH DOMAIN-CONTAINING PROTEIN 1"/>
    <property type="match status" value="1"/>
</dbReference>
<sequence>MVGPHDPCLGSVVLGELASNVKPPEPVKPAVDESKVSEVIKVKAPARPTPEPLERPSFDTPLHQLQPVISSVLQQQLENLVLSSRTQEDVAEDGAIPSGTNCKNNSCKARLYLYTEWTVWVADWAQSTGLVMGLLMGLGKEQSDVFGSLWRVQSPRSRGSVVAAVVLASVQQGLQLVEIPTRESSGICGCTSGRTPQWQPPALYSYEGPDSDRGSCKYHPGCPVFHEGLKFWSCCQRRTTDFNTFLEQEGCTIGSHVWIKKKTSDERQQVNCRYDWHQTGSLVVLSVFAKKYDPAESWVKLNPVRLRLHLFFPEEQGCFDLDLELRGVVDVVGSTLSMLPTKVEVILRKAELGSWSKLDFPRLVAATQHPATPAPTPQVSVQDDLVDLSDL</sequence>
<dbReference type="Pfam" id="PF04969">
    <property type="entry name" value="CS"/>
    <property type="match status" value="1"/>
</dbReference>
<evidence type="ECO:0000259" key="5">
    <source>
        <dbReference type="PROSITE" id="PS51401"/>
    </source>
</evidence>
<feature type="domain" description="CHORD" evidence="5">
    <location>
        <begin position="197"/>
        <end position="256"/>
    </location>
</feature>
<comment type="caution">
    <text evidence="6">The sequence shown here is derived from an EMBL/GenBank/DDBJ whole genome shotgun (WGS) entry which is preliminary data.</text>
</comment>
<evidence type="ECO:0000256" key="1">
    <source>
        <dbReference type="ARBA" id="ARBA00022723"/>
    </source>
</evidence>
<dbReference type="Pfam" id="PF04968">
    <property type="entry name" value="CHORD"/>
    <property type="match status" value="1"/>
</dbReference>
<proteinExistence type="predicted"/>
<dbReference type="Proteomes" id="UP001159363">
    <property type="component" value="Chromosome 13"/>
</dbReference>
<evidence type="ECO:0000256" key="3">
    <source>
        <dbReference type="ARBA" id="ARBA00022833"/>
    </source>
</evidence>
<dbReference type="Gene3D" id="2.60.40.790">
    <property type="match status" value="1"/>
</dbReference>
<keyword evidence="3" id="KW-0862">Zinc</keyword>
<dbReference type="InterPro" id="IPR007052">
    <property type="entry name" value="CS_dom"/>
</dbReference>
<keyword evidence="1" id="KW-0479">Metal-binding</keyword>
<dbReference type="PROSITE" id="PS51401">
    <property type="entry name" value="CHORD"/>
    <property type="match status" value="1"/>
</dbReference>
<dbReference type="CDD" id="cd06488">
    <property type="entry name" value="p23_melusin_like"/>
    <property type="match status" value="1"/>
</dbReference>
<dbReference type="SUPFAM" id="SSF49764">
    <property type="entry name" value="HSP20-like chaperones"/>
    <property type="match status" value="1"/>
</dbReference>